<comment type="caution">
    <text evidence="1">The sequence shown here is derived from an EMBL/GenBank/DDBJ whole genome shotgun (WGS) entry which is preliminary data.</text>
</comment>
<reference evidence="1 2" key="1">
    <citation type="journal article" date="2024" name="BMC Genomics">
        <title>De novo assembly and annotation of Popillia japonica's genome with initial clues to its potential as an invasive pest.</title>
        <authorList>
            <person name="Cucini C."/>
            <person name="Boschi S."/>
            <person name="Funari R."/>
            <person name="Cardaioli E."/>
            <person name="Iannotti N."/>
            <person name="Marturano G."/>
            <person name="Paoli F."/>
            <person name="Bruttini M."/>
            <person name="Carapelli A."/>
            <person name="Frati F."/>
            <person name="Nardi F."/>
        </authorList>
    </citation>
    <scope>NUCLEOTIDE SEQUENCE [LARGE SCALE GENOMIC DNA]</scope>
    <source>
        <strain evidence="1">DMR45628</strain>
    </source>
</reference>
<sequence length="106" mass="11779">MQEALELSYESESDTGVTDVFIEPPECHILTDEDSADEDEGGLADNLSARQLRAGAEARFANSKRMGDMQSDLANFFTRRTSNKRTSRGRTMCCKCDLGLFQGHSH</sequence>
<gene>
    <name evidence="1" type="ORF">QE152_g24480</name>
</gene>
<proteinExistence type="predicted"/>
<dbReference type="AlphaFoldDB" id="A0AAW1KFR7"/>
<dbReference type="Proteomes" id="UP001458880">
    <property type="component" value="Unassembled WGS sequence"/>
</dbReference>
<evidence type="ECO:0000313" key="1">
    <source>
        <dbReference type="EMBL" id="KAK9716848.1"/>
    </source>
</evidence>
<organism evidence="1 2">
    <name type="scientific">Popillia japonica</name>
    <name type="common">Japanese beetle</name>
    <dbReference type="NCBI Taxonomy" id="7064"/>
    <lineage>
        <taxon>Eukaryota</taxon>
        <taxon>Metazoa</taxon>
        <taxon>Ecdysozoa</taxon>
        <taxon>Arthropoda</taxon>
        <taxon>Hexapoda</taxon>
        <taxon>Insecta</taxon>
        <taxon>Pterygota</taxon>
        <taxon>Neoptera</taxon>
        <taxon>Endopterygota</taxon>
        <taxon>Coleoptera</taxon>
        <taxon>Polyphaga</taxon>
        <taxon>Scarabaeiformia</taxon>
        <taxon>Scarabaeidae</taxon>
        <taxon>Rutelinae</taxon>
        <taxon>Popillia</taxon>
    </lineage>
</organism>
<keyword evidence="2" id="KW-1185">Reference proteome</keyword>
<dbReference type="EMBL" id="JASPKY010000251">
    <property type="protein sequence ID" value="KAK9716848.1"/>
    <property type="molecule type" value="Genomic_DNA"/>
</dbReference>
<evidence type="ECO:0000313" key="2">
    <source>
        <dbReference type="Proteomes" id="UP001458880"/>
    </source>
</evidence>
<accession>A0AAW1KFR7</accession>
<protein>
    <submittedName>
        <fullName evidence="1">Uncharacterized protein</fullName>
    </submittedName>
</protein>
<name>A0AAW1KFR7_POPJA</name>